<evidence type="ECO:0008006" key="3">
    <source>
        <dbReference type="Google" id="ProtNLM"/>
    </source>
</evidence>
<gene>
    <name evidence="1" type="ORF">Ari01nite_12610</name>
</gene>
<dbReference type="EMBL" id="BOMV01000007">
    <property type="protein sequence ID" value="GIE93796.1"/>
    <property type="molecule type" value="Genomic_DNA"/>
</dbReference>
<accession>A0A919JRH3</accession>
<sequence length="122" mass="12968">MRLALDLLAPAVDRDWDVPAGSLGWSCRETLEHMGDSYGPSDPSGFAAMGVVEVLVHTHDVAAGLGLGWLPPADLCARALGRLFPDAPPGAEPWPALLWCTGRADLPGRPAPTTWTWDGSLR</sequence>
<evidence type="ECO:0000313" key="1">
    <source>
        <dbReference type="EMBL" id="GIE93796.1"/>
    </source>
</evidence>
<name>A0A919JRH3_9ACTN</name>
<dbReference type="AlphaFoldDB" id="A0A919JRH3"/>
<keyword evidence="2" id="KW-1185">Reference proteome</keyword>
<protein>
    <recommendedName>
        <fullName evidence="3">Mycothiol-dependent maleylpyruvate isomerase metal-binding domain-containing protein</fullName>
    </recommendedName>
</protein>
<comment type="caution">
    <text evidence="1">The sequence shown here is derived from an EMBL/GenBank/DDBJ whole genome shotgun (WGS) entry which is preliminary data.</text>
</comment>
<evidence type="ECO:0000313" key="2">
    <source>
        <dbReference type="Proteomes" id="UP000636960"/>
    </source>
</evidence>
<reference evidence="1" key="1">
    <citation type="submission" date="2021-01" db="EMBL/GenBank/DDBJ databases">
        <title>Whole genome shotgun sequence of Actinoplanes rishiriensis NBRC 108556.</title>
        <authorList>
            <person name="Komaki H."/>
            <person name="Tamura T."/>
        </authorList>
    </citation>
    <scope>NUCLEOTIDE SEQUENCE</scope>
    <source>
        <strain evidence="1">NBRC 108556</strain>
    </source>
</reference>
<dbReference type="Proteomes" id="UP000636960">
    <property type="component" value="Unassembled WGS sequence"/>
</dbReference>
<proteinExistence type="predicted"/>
<organism evidence="1 2">
    <name type="scientific">Paractinoplanes rishiriensis</name>
    <dbReference type="NCBI Taxonomy" id="1050105"/>
    <lineage>
        <taxon>Bacteria</taxon>
        <taxon>Bacillati</taxon>
        <taxon>Actinomycetota</taxon>
        <taxon>Actinomycetes</taxon>
        <taxon>Micromonosporales</taxon>
        <taxon>Micromonosporaceae</taxon>
        <taxon>Paractinoplanes</taxon>
    </lineage>
</organism>